<accession>A0ABX3FLA3</accession>
<organism evidence="1 2">
    <name type="scientific">Vibrio panuliri</name>
    <dbReference type="NCBI Taxonomy" id="1381081"/>
    <lineage>
        <taxon>Bacteria</taxon>
        <taxon>Pseudomonadati</taxon>
        <taxon>Pseudomonadota</taxon>
        <taxon>Gammaproteobacteria</taxon>
        <taxon>Vibrionales</taxon>
        <taxon>Vibrionaceae</taxon>
        <taxon>Vibrio</taxon>
    </lineage>
</organism>
<protein>
    <submittedName>
        <fullName evidence="1">Uncharacterized protein</fullName>
    </submittedName>
</protein>
<reference evidence="1 2" key="1">
    <citation type="submission" date="2016-09" db="EMBL/GenBank/DDBJ databases">
        <title>Genomic Taxonomy of the Vibrionaceae.</title>
        <authorList>
            <person name="Gonzalez-Castillo A."/>
            <person name="Gomez-Gil B."/>
            <person name="Enciso-Ibarra K."/>
        </authorList>
    </citation>
    <scope>NUCLEOTIDE SEQUENCE [LARGE SCALE GENOMIC DNA]</scope>
    <source>
        <strain evidence="1 2">CAIM 1902</strain>
    </source>
</reference>
<keyword evidence="2" id="KW-1185">Reference proteome</keyword>
<sequence length="195" mass="22642">MSIVESTHGQYSNGLKELNESLEETFSVGLNLALANFMAQHPVIVKSLDKDKQLSTVKRHCQSIIDKAAKETWSEAYRDHNIWLMTFSSSSLDLNEFKPNYYETSTEYLPNIFQPLVELSSCELEEYLNERILTGFDINEKFKILPKHILMSARTKTALIEVNRTFIKLHKALREKALNDIKLEQREAREMWDLA</sequence>
<dbReference type="RefSeq" id="WP_075714297.1">
    <property type="nucleotide sequence ID" value="NZ_AP019654.1"/>
</dbReference>
<comment type="caution">
    <text evidence="1">The sequence shown here is derived from an EMBL/GenBank/DDBJ whole genome shotgun (WGS) entry which is preliminary data.</text>
</comment>
<dbReference type="EMBL" id="MJMH01000110">
    <property type="protein sequence ID" value="OLQ94976.1"/>
    <property type="molecule type" value="Genomic_DNA"/>
</dbReference>
<proteinExistence type="predicted"/>
<evidence type="ECO:0000313" key="2">
    <source>
        <dbReference type="Proteomes" id="UP000186039"/>
    </source>
</evidence>
<gene>
    <name evidence="1" type="ORF">BIY20_07490</name>
</gene>
<name>A0ABX3FLA3_9VIBR</name>
<evidence type="ECO:0000313" key="1">
    <source>
        <dbReference type="EMBL" id="OLQ94976.1"/>
    </source>
</evidence>
<dbReference type="Proteomes" id="UP000186039">
    <property type="component" value="Unassembled WGS sequence"/>
</dbReference>